<dbReference type="Proteomes" id="UP000095709">
    <property type="component" value="Unassembled WGS sequence"/>
</dbReference>
<evidence type="ECO:0000313" key="2">
    <source>
        <dbReference type="EMBL" id="CUP68426.1"/>
    </source>
</evidence>
<sequence>MEGEWRKVKCCSNLEKENPDSAEFRFHGFFQKGTLSYDWGKLYRKSFLESHDLWIPPYSYAEDKAHNFRCCACHPKYAFVPQSIVLYRENLQSLTYQPKKNLMRNWILIASDFEQFLKEKHLSREYGDLIFFHLLIGAMYLAKEEMTYQGKKIRVAAKILKQYSRNPFVEQKLTLKECIRYTRQIKSLFWKLLAFTLVLFIQMHMYFVVAAVFVWMSSLGIDSL</sequence>
<proteinExistence type="predicted"/>
<dbReference type="EMBL" id="CZAL01000014">
    <property type="protein sequence ID" value="CUP68426.1"/>
    <property type="molecule type" value="Genomic_DNA"/>
</dbReference>
<accession>A0A174Q9I5</accession>
<evidence type="ECO:0000256" key="1">
    <source>
        <dbReference type="SAM" id="Phobius"/>
    </source>
</evidence>
<keyword evidence="1" id="KW-0472">Membrane</keyword>
<dbReference type="AlphaFoldDB" id="A0A174Q9I5"/>
<organism evidence="2 3">
    <name type="scientific">Fusicatenibacter saccharivorans</name>
    <dbReference type="NCBI Taxonomy" id="1150298"/>
    <lineage>
        <taxon>Bacteria</taxon>
        <taxon>Bacillati</taxon>
        <taxon>Bacillota</taxon>
        <taxon>Clostridia</taxon>
        <taxon>Lachnospirales</taxon>
        <taxon>Lachnospiraceae</taxon>
        <taxon>Fusicatenibacter</taxon>
    </lineage>
</organism>
<keyword evidence="1" id="KW-1133">Transmembrane helix</keyword>
<dbReference type="SUPFAM" id="SSF53448">
    <property type="entry name" value="Nucleotide-diphospho-sugar transferases"/>
    <property type="match status" value="1"/>
</dbReference>
<evidence type="ECO:0000313" key="3">
    <source>
        <dbReference type="Proteomes" id="UP000095709"/>
    </source>
</evidence>
<keyword evidence="1" id="KW-0812">Transmembrane</keyword>
<reference evidence="2 3" key="1">
    <citation type="submission" date="2015-09" db="EMBL/GenBank/DDBJ databases">
        <authorList>
            <consortium name="Pathogen Informatics"/>
        </authorList>
    </citation>
    <scope>NUCLEOTIDE SEQUENCE [LARGE SCALE GENOMIC DNA]</scope>
    <source>
        <strain evidence="2 3">2789STDY5834885</strain>
    </source>
</reference>
<gene>
    <name evidence="2" type="ORF">ERS852498_02550</name>
</gene>
<feature type="transmembrane region" description="Helical" evidence="1">
    <location>
        <begin position="192"/>
        <end position="216"/>
    </location>
</feature>
<dbReference type="InterPro" id="IPR029044">
    <property type="entry name" value="Nucleotide-diphossugar_trans"/>
</dbReference>
<name>A0A174Q9I5_9FIRM</name>
<protein>
    <submittedName>
        <fullName evidence="2">Uncharacterized protein</fullName>
    </submittedName>
</protein>